<protein>
    <submittedName>
        <fullName evidence="3">Coleoptericin</fullName>
    </submittedName>
</protein>
<accession>A0A1P8NW62</accession>
<feature type="compositionally biased region" description="Polar residues" evidence="1">
    <location>
        <begin position="67"/>
        <end position="77"/>
    </location>
</feature>
<proteinExistence type="evidence at transcript level"/>
<dbReference type="Pfam" id="PF06286">
    <property type="entry name" value="Coleoptericin"/>
    <property type="match status" value="1"/>
</dbReference>
<dbReference type="GO" id="GO:0005576">
    <property type="term" value="C:extracellular region"/>
    <property type="evidence" value="ECO:0007669"/>
    <property type="project" value="InterPro"/>
</dbReference>
<dbReference type="AlphaFoldDB" id="A0A1P8NW62"/>
<evidence type="ECO:0000256" key="1">
    <source>
        <dbReference type="SAM" id="MobiDB-lite"/>
    </source>
</evidence>
<name>A0A1P8NW62_9CUCU</name>
<evidence type="ECO:0000313" key="3">
    <source>
        <dbReference type="EMBL" id="APX53000.1"/>
    </source>
</evidence>
<keyword evidence="2" id="KW-0732">Signal</keyword>
<reference evidence="3" key="1">
    <citation type="submission" date="2016-05" db="EMBL/GenBank/DDBJ databases">
        <authorList>
            <person name="Lavstsen T."/>
            <person name="Jespersen J.S."/>
        </authorList>
    </citation>
    <scope>NUCLEOTIDE SEQUENCE</scope>
</reference>
<sequence>MVKFCLYFAFAALVAAATAVPVEQLIEEYGYHPEELHTVYLPEEEVVAFYRPRRSLQPGAPQFPVPGQSNEGWSGSPNVERDEQGNTRTSINVQHKGNNHDFDAGWSKVIRGPAKAKPSWHVRGTYRW</sequence>
<dbReference type="GO" id="GO:0042742">
    <property type="term" value="P:defense response to bacterium"/>
    <property type="evidence" value="ECO:0007669"/>
    <property type="project" value="InterPro"/>
</dbReference>
<feature type="region of interest" description="Disordered" evidence="1">
    <location>
        <begin position="58"/>
        <end position="105"/>
    </location>
</feature>
<feature type="compositionally biased region" description="Polar residues" evidence="1">
    <location>
        <begin position="86"/>
        <end position="96"/>
    </location>
</feature>
<dbReference type="EMBL" id="KX254114">
    <property type="protein sequence ID" value="APX53000.1"/>
    <property type="molecule type" value="mRNA"/>
</dbReference>
<organism evidence="3">
    <name type="scientific">Anatolica polita</name>
    <dbReference type="NCBI Taxonomy" id="442710"/>
    <lineage>
        <taxon>Eukaryota</taxon>
        <taxon>Metazoa</taxon>
        <taxon>Ecdysozoa</taxon>
        <taxon>Arthropoda</taxon>
        <taxon>Hexapoda</taxon>
        <taxon>Insecta</taxon>
        <taxon>Pterygota</taxon>
        <taxon>Neoptera</taxon>
        <taxon>Endopterygota</taxon>
        <taxon>Coleoptera</taxon>
        <taxon>Polyphaga</taxon>
        <taxon>Cucujiformia</taxon>
        <taxon>Tenebrionidae</taxon>
        <taxon>Pimeliinae</taxon>
        <taxon>Anatolica</taxon>
    </lineage>
</organism>
<dbReference type="InterPro" id="IPR009382">
    <property type="entry name" value="Coleoptericin"/>
</dbReference>
<feature type="chain" id="PRO_5010271759" evidence="2">
    <location>
        <begin position="20"/>
        <end position="128"/>
    </location>
</feature>
<feature type="signal peptide" evidence="2">
    <location>
        <begin position="1"/>
        <end position="19"/>
    </location>
</feature>
<evidence type="ECO:0000256" key="2">
    <source>
        <dbReference type="SAM" id="SignalP"/>
    </source>
</evidence>